<evidence type="ECO:0000313" key="1">
    <source>
        <dbReference type="EMBL" id="PWZ12744.1"/>
    </source>
</evidence>
<dbReference type="EMBL" id="NCVQ01000008">
    <property type="protein sequence ID" value="PWZ12744.1"/>
    <property type="molecule type" value="Genomic_DNA"/>
</dbReference>
<proteinExistence type="predicted"/>
<name>A0A3L6DVJ8_MAIZE</name>
<reference evidence="1 2" key="1">
    <citation type="journal article" date="2018" name="Nat. Genet.">
        <title>Extensive intraspecific gene order and gene structural variations between Mo17 and other maize genomes.</title>
        <authorList>
            <person name="Sun S."/>
            <person name="Zhou Y."/>
            <person name="Chen J."/>
            <person name="Shi J."/>
            <person name="Zhao H."/>
            <person name="Zhao H."/>
            <person name="Song W."/>
            <person name="Zhang M."/>
            <person name="Cui Y."/>
            <person name="Dong X."/>
            <person name="Liu H."/>
            <person name="Ma X."/>
            <person name="Jiao Y."/>
            <person name="Wang B."/>
            <person name="Wei X."/>
            <person name="Stein J.C."/>
            <person name="Glaubitz J.C."/>
            <person name="Lu F."/>
            <person name="Yu G."/>
            <person name="Liang C."/>
            <person name="Fengler K."/>
            <person name="Li B."/>
            <person name="Rafalski A."/>
            <person name="Schnable P.S."/>
            <person name="Ware D.H."/>
            <person name="Buckler E.S."/>
            <person name="Lai J."/>
        </authorList>
    </citation>
    <scope>NUCLEOTIDE SEQUENCE [LARGE SCALE GENOMIC DNA]</scope>
    <source>
        <strain evidence="2">cv. Missouri 17</strain>
        <tissue evidence="1">Seedling</tissue>
    </source>
</reference>
<sequence length="118" mass="13501">MQVTIAFNHFYEGLIQRMPRRLEDSVLLRSALQATTSEVLKVVEDGLREASFEIGLDDRKVHKEMDEIYTLFLNISTPINVYNKLFVLQSTLQANIISRIPWSPSVGVCCIDPYHSKS</sequence>
<comment type="caution">
    <text evidence="1">The sequence shown here is derived from an EMBL/GenBank/DDBJ whole genome shotgun (WGS) entry which is preliminary data.</text>
</comment>
<protein>
    <submittedName>
        <fullName evidence="1">Uncharacterized protein</fullName>
    </submittedName>
</protein>
<gene>
    <name evidence="1" type="ORF">Zm00014a_038789</name>
</gene>
<evidence type="ECO:0000313" key="2">
    <source>
        <dbReference type="Proteomes" id="UP000251960"/>
    </source>
</evidence>
<accession>A0A3L6DVJ8</accession>
<organism evidence="1 2">
    <name type="scientific">Zea mays</name>
    <name type="common">Maize</name>
    <dbReference type="NCBI Taxonomy" id="4577"/>
    <lineage>
        <taxon>Eukaryota</taxon>
        <taxon>Viridiplantae</taxon>
        <taxon>Streptophyta</taxon>
        <taxon>Embryophyta</taxon>
        <taxon>Tracheophyta</taxon>
        <taxon>Spermatophyta</taxon>
        <taxon>Magnoliopsida</taxon>
        <taxon>Liliopsida</taxon>
        <taxon>Poales</taxon>
        <taxon>Poaceae</taxon>
        <taxon>PACMAD clade</taxon>
        <taxon>Panicoideae</taxon>
        <taxon>Andropogonodae</taxon>
        <taxon>Andropogoneae</taxon>
        <taxon>Tripsacinae</taxon>
        <taxon>Zea</taxon>
    </lineage>
</organism>
<dbReference type="AlphaFoldDB" id="A0A3L6DVJ8"/>
<dbReference type="Proteomes" id="UP000251960">
    <property type="component" value="Chromosome 7"/>
</dbReference>